<dbReference type="OrthoDB" id="7058586at2"/>
<reference evidence="1 2" key="1">
    <citation type="submission" date="2015-11" db="EMBL/GenBank/DDBJ databases">
        <title>Exploring the genomic traits of fungus-feeding bacterial genus Collimonas.</title>
        <authorList>
            <person name="Song C."/>
            <person name="Schmidt R."/>
            <person name="de Jager V."/>
            <person name="Krzyzanowska D."/>
            <person name="Jongedijk E."/>
            <person name="Cankar K."/>
            <person name="Beekwilder J."/>
            <person name="van Veen A."/>
            <person name="de Boer W."/>
            <person name="van Veen J.A."/>
            <person name="Garbeva P."/>
        </authorList>
    </citation>
    <scope>NUCLEOTIDE SEQUENCE [LARGE SCALE GENOMIC DNA]</scope>
    <source>
        <strain evidence="1 2">Ter91</strain>
    </source>
</reference>
<dbReference type="Pfam" id="PF11066">
    <property type="entry name" value="DUF2867"/>
    <property type="match status" value="1"/>
</dbReference>
<accession>A0A127Q792</accession>
<dbReference type="KEGG" id="cpra:CPter91_3608"/>
<dbReference type="Proteomes" id="UP000074561">
    <property type="component" value="Chromosome"/>
</dbReference>
<dbReference type="PATRIC" id="fig|279113.9.peg.3578"/>
<protein>
    <recommendedName>
        <fullName evidence="3">DUF2867 domain-containing protein</fullName>
    </recommendedName>
</protein>
<dbReference type="AlphaFoldDB" id="A0A127Q792"/>
<evidence type="ECO:0000313" key="2">
    <source>
        <dbReference type="Proteomes" id="UP000074561"/>
    </source>
</evidence>
<proteinExistence type="predicted"/>
<evidence type="ECO:0008006" key="3">
    <source>
        <dbReference type="Google" id="ProtNLM"/>
    </source>
</evidence>
<dbReference type="STRING" id="279113.CPter91_3608"/>
<gene>
    <name evidence="1" type="ORF">CPter91_3608</name>
</gene>
<sequence>MLKLTQIVDTFPSVRIPSESGGLAVEVCLIAQMGHGAGSHLFASVASRQRQHGAFVDELDEPSVKLGGTNFLKGDATSLYSFVVGTGGHPFHRHAGHRVFTAVSGSGGAQLRFSSVSAEQMAEDPRNFVRALRFVNIPPDCMFTVRFGGETWHQFSPLSRKSIHPAFFALSCHTNELGGNLPDDLKQKVLANDASIPALTELLPPAIAALLAAKEFDASSIPATTLSLDAPPGTVHRLVCNTVRSSVGWLRGAWSSWKGASGFLSYEGSDRAVRELKTAPAASLLNRQLAGMPVHHEDTFSLRVTGASFKDASAAQLLASVLEGFLLNRPGGVSSLMALRNVLVKPLGLRTSPLGCPVSSLLSADSNTFFANRYPVLDQSVDAADTRAQVILGADDKHLLFRSCVAVDIVDEHHVDITLGTRVHCKNLFGRFYMSAIAYTHRRYVAPAMLRLAVEFSLGQVEDFQMNGLLAPA</sequence>
<dbReference type="RefSeq" id="WP_061942144.1">
    <property type="nucleotide sequence ID" value="NZ_CP013234.1"/>
</dbReference>
<organism evidence="1 2">
    <name type="scientific">Collimonas pratensis</name>
    <dbReference type="NCBI Taxonomy" id="279113"/>
    <lineage>
        <taxon>Bacteria</taxon>
        <taxon>Pseudomonadati</taxon>
        <taxon>Pseudomonadota</taxon>
        <taxon>Betaproteobacteria</taxon>
        <taxon>Burkholderiales</taxon>
        <taxon>Oxalobacteraceae</taxon>
        <taxon>Collimonas</taxon>
    </lineage>
</organism>
<evidence type="ECO:0000313" key="1">
    <source>
        <dbReference type="EMBL" id="AMP05929.1"/>
    </source>
</evidence>
<dbReference type="EMBL" id="CP013234">
    <property type="protein sequence ID" value="AMP05929.1"/>
    <property type="molecule type" value="Genomic_DNA"/>
</dbReference>
<dbReference type="InterPro" id="IPR021295">
    <property type="entry name" value="DUF2867"/>
</dbReference>
<name>A0A127Q792_9BURK</name>